<dbReference type="OrthoDB" id="381190at2759"/>
<sequence length="1242" mass="137922">YFIQEFNTIFKSESATSREVSMVIRGIGIFAGPCLVFATKVELSKLFGLLQKKCALLCADEESNELGYVAAFMHAFANVGKELDSIDDAFLVACGSAAQELLGQNMYVASREILLRSQQTWRSKKAMVSNIFVPTEAIAWDPLIASGSNLTHATYHPSEAYQALVLTCSDPAVVESDSDGTERSDHAYKDYLHFWEGLFKDSTHAKDRELSTCNGFLATLYDETIASILRLPLNLSFTTIEVGGEGEDVNRETDLPTSGDISKLRAAVPKDFSIFVNFVGFCEAFLPRVRRDDFRRWGYLVGEKWIELSTKYPLVSGFYKLFGVCLQLCGEIGYFEGVLMPGLAPDAHEGTDDEVAATATDVQRSSYKLFTKYIKEVVVRSAQFKDDLLAASIRLALSAPLELTSLKDLVPPLQSALRLGLSHPPLAVVALDALETWITALPRAVISNVLQQILPGLADYLRVNVESGLELGANTEKPASGPAVVPRKTPGKPFSLKSLRRRQQTSSEQAESPLSIHMKDIRLRILHLLGKIGGDNRFMLAGETTAPSIVAWDPVKRMPFEVPFKDASAKIYLDDILPRVMELAERSPDRKTKVAAGELLHAMVLLMIGTSAHSLTNAASTKTEDLKEGPFHRIYLKVFPSLLRLSIDVDKVTRNLFRPLVMQLIHWLTKNSRAEHLETVALLTTCLDAATSFEGPLRDFGAECSAEFLKWSIKHTTVKSQEENPMNAKSLIKRIYGFCQHSNPNKRLGAALTFNRIYRIFREENALVAQFSFEILYYLLLSLKLADGDHSALGTKRQASNAIDHIAKIIRESRQVSFIEADSSRRLFPGLTGSDLQSLTVWLFHEIGTHERIYAQKCMELFMLFVTRISTEKAWMEKQLAVNPILVKVALESKLKIPSTEHLGLLETEAWLVQIAATIEGYVFLLDAKLVDSESILAASESALFPAIHRFLQVDIPAPLPDVLTPSEIHRTRLRKAFVVVKLLALVECLLARNGPTIARRLEAADFWSPPLLTLIANCTFTPSLLGPVAGFDMESQDVKEHLPERMTTLLGRLVDSLSDARKIELYIVLADTMFSPDVDLTSSTAVASHRATLAIHAAAGVRILQVRGILGDVVRTRVPVAASYFEKLYQRVQENRAVDEPIAVVAIGGLLEICLAEDPKTCFKELLGIGKRDPLNSAKDFYERFSRRINIFIARNFRTFTGLAQSHLDEPIVLDILAGLLDFLIANKASLKLECVQFMAD</sequence>
<reference evidence="5" key="1">
    <citation type="journal article" date="2018" name="Nat. Microbiol.">
        <title>Leveraging single-cell genomics to expand the fungal tree of life.</title>
        <authorList>
            <person name="Ahrendt S.R."/>
            <person name="Quandt C.A."/>
            <person name="Ciobanu D."/>
            <person name="Clum A."/>
            <person name="Salamov A."/>
            <person name="Andreopoulos B."/>
            <person name="Cheng J.F."/>
            <person name="Woyke T."/>
            <person name="Pelin A."/>
            <person name="Henrissat B."/>
            <person name="Reynolds N.K."/>
            <person name="Benny G.L."/>
            <person name="Smith M.E."/>
            <person name="James T.Y."/>
            <person name="Grigoriev I.V."/>
        </authorList>
    </citation>
    <scope>NUCLEOTIDE SEQUENCE [LARGE SCALE GENOMIC DNA]</scope>
</reference>
<proteinExistence type="predicted"/>
<evidence type="ECO:0000313" key="5">
    <source>
        <dbReference type="Proteomes" id="UP000269721"/>
    </source>
</evidence>
<feature type="domain" description="DNA-PKcs N-terminal" evidence="2">
    <location>
        <begin position="1"/>
        <end position="531"/>
    </location>
</feature>
<evidence type="ECO:0000256" key="1">
    <source>
        <dbReference type="SAM" id="MobiDB-lite"/>
    </source>
</evidence>
<dbReference type="SUPFAM" id="SSF48371">
    <property type="entry name" value="ARM repeat"/>
    <property type="match status" value="1"/>
</dbReference>
<feature type="non-terminal residue" evidence="4">
    <location>
        <position position="1242"/>
    </location>
</feature>
<feature type="non-terminal residue" evidence="4">
    <location>
        <position position="1"/>
    </location>
</feature>
<dbReference type="InterPro" id="IPR016024">
    <property type="entry name" value="ARM-type_fold"/>
</dbReference>
<evidence type="ECO:0000313" key="4">
    <source>
        <dbReference type="EMBL" id="RKO88463.1"/>
    </source>
</evidence>
<accession>A0A4P9WAC9</accession>
<dbReference type="InterPro" id="IPR046803">
    <property type="entry name" value="DNAPKcs_CC1-2"/>
</dbReference>
<dbReference type="Pfam" id="PF20502">
    <property type="entry name" value="DNAPKcs_CC1-2"/>
    <property type="match status" value="1"/>
</dbReference>
<dbReference type="AlphaFoldDB" id="A0A4P9WAC9"/>
<dbReference type="Proteomes" id="UP000269721">
    <property type="component" value="Unassembled WGS sequence"/>
</dbReference>
<evidence type="ECO:0000259" key="3">
    <source>
        <dbReference type="Pfam" id="PF20502"/>
    </source>
</evidence>
<dbReference type="Pfam" id="PF20500">
    <property type="entry name" value="DNA-PKcs_N"/>
    <property type="match status" value="1"/>
</dbReference>
<protein>
    <submittedName>
        <fullName evidence="4">Uncharacterized protein</fullName>
    </submittedName>
</protein>
<keyword evidence="5" id="KW-1185">Reference proteome</keyword>
<name>A0A4P9WAC9_9FUNG</name>
<dbReference type="EMBL" id="KZ996697">
    <property type="protein sequence ID" value="RKO88463.1"/>
    <property type="molecule type" value="Genomic_DNA"/>
</dbReference>
<evidence type="ECO:0000259" key="2">
    <source>
        <dbReference type="Pfam" id="PF20500"/>
    </source>
</evidence>
<feature type="region of interest" description="Disordered" evidence="1">
    <location>
        <begin position="472"/>
        <end position="513"/>
    </location>
</feature>
<feature type="domain" description="DNA-dependent protein kinase catalytic subunit CC1/2" evidence="3">
    <location>
        <begin position="630"/>
        <end position="1117"/>
    </location>
</feature>
<dbReference type="InterPro" id="IPR046804">
    <property type="entry name" value="DNA-PKcs_N"/>
</dbReference>
<organism evidence="4 5">
    <name type="scientific">Blyttiomyces helicus</name>
    <dbReference type="NCBI Taxonomy" id="388810"/>
    <lineage>
        <taxon>Eukaryota</taxon>
        <taxon>Fungi</taxon>
        <taxon>Fungi incertae sedis</taxon>
        <taxon>Chytridiomycota</taxon>
        <taxon>Chytridiomycota incertae sedis</taxon>
        <taxon>Chytridiomycetes</taxon>
        <taxon>Chytridiomycetes incertae sedis</taxon>
        <taxon>Blyttiomyces</taxon>
    </lineage>
</organism>
<gene>
    <name evidence="4" type="ORF">BDK51DRAFT_26592</name>
</gene>